<reference evidence="1 2" key="1">
    <citation type="submission" date="2020-08" db="EMBL/GenBank/DDBJ databases">
        <title>Genomic Encyclopedia of Type Strains, Phase IV (KMG-V): Genome sequencing to study the core and pangenomes of soil and plant-associated prokaryotes.</title>
        <authorList>
            <person name="Whitman W."/>
        </authorList>
    </citation>
    <scope>NUCLEOTIDE SEQUENCE [LARGE SCALE GENOMIC DNA]</scope>
    <source>
        <strain evidence="1 2">X5P2</strain>
    </source>
</reference>
<evidence type="ECO:0000313" key="1">
    <source>
        <dbReference type="EMBL" id="MBB5327948.1"/>
    </source>
</evidence>
<accession>A0A9X0QCR1</accession>
<dbReference type="AlphaFoldDB" id="A0A9X0QCR1"/>
<proteinExistence type="predicted"/>
<evidence type="ECO:0000313" key="2">
    <source>
        <dbReference type="Proteomes" id="UP000535182"/>
    </source>
</evidence>
<dbReference type="EMBL" id="JACHEB010000003">
    <property type="protein sequence ID" value="MBB5327948.1"/>
    <property type="molecule type" value="Genomic_DNA"/>
</dbReference>
<dbReference type="Proteomes" id="UP000535182">
    <property type="component" value="Unassembled WGS sequence"/>
</dbReference>
<organism evidence="1 2">
    <name type="scientific">Tunturiibacter gelidiferens</name>
    <dbReference type="NCBI Taxonomy" id="3069689"/>
    <lineage>
        <taxon>Bacteria</taxon>
        <taxon>Pseudomonadati</taxon>
        <taxon>Acidobacteriota</taxon>
        <taxon>Terriglobia</taxon>
        <taxon>Terriglobales</taxon>
        <taxon>Acidobacteriaceae</taxon>
        <taxon>Tunturiibacter</taxon>
    </lineage>
</organism>
<keyword evidence="2" id="KW-1185">Reference proteome</keyword>
<protein>
    <submittedName>
        <fullName evidence="1">Uncharacterized protein</fullName>
    </submittedName>
</protein>
<comment type="caution">
    <text evidence="1">The sequence shown here is derived from an EMBL/GenBank/DDBJ whole genome shotgun (WGS) entry which is preliminary data.</text>
</comment>
<gene>
    <name evidence="1" type="ORF">HDF14_001554</name>
</gene>
<name>A0A9X0QCR1_9BACT</name>
<sequence length="133" mass="14648">MLTIAYNDPGDARGTLAISSSEFYFSRLVAFTSVAFDPSKPHPKPPAVQSRTTNQISPYGVMFRGELTQGRDSCSRTSATLFTISYTSAGGPIPFYSSPPWRCRFRGCRHSTWPRRLTCCGTIGGILERDEAV</sequence>